<sequence length="949" mass="106142">MEKGFKEGESESKGSSHSSHKVDPGKPASLTWQRKLNYDGNMPSEFKITFRDIMHLLPIGFRLWRHGKEETAKGRVPIFDFFKKKTVTCHHGIPLGGIGAGSIGRSYRGEFQQYQLFPTTFEDSSILANQFSVFVSRPNGEKFSTVLCSKSPDVPKETKTSGIESWDWNLNAEKCTYQALYPRAWTTYDGEPDPELVIVSRQISPFIPHNYKESSFPVSAFTFTLSNKGRTSANVTLLFTWANSVGGDSGISGHHFNSKMKTEDGVHGVLLNHKTAKGHPPVTFAIAAEETADVHVSKCPCFLISGNSQGITAEDMWHEIKKYGSFDRLDSDETSMPSEPGSSIGAAVAASLDIPPGAVRTVTFSLAWDCPELRFSERTYNRRYTKFYGSNGDAATKIAHDAIIDHGKWESQIEAWQRPILEDKRLPEWYPITLFNELYYLNAGGTIWTDGSPPMQRMATIGERKFSLDCSNLSNKDVSHGNGTSVEILERMTSILEQIHTPAMTNSAFGPYLLQNGEENVGQFLYLEGKEYLMLNTYDVHFYSSYALLMLFPKLELSIQRDFAMAVMMHDPSRRKVMSDGKWVPRKVLGAVPHDIGLNDPWFEVNAYNLFNSNKWKDLNSKFVLQVYRDVVATGDKNFAKAVWPSVYMAMAFMDQFDKDGDGMIENEGFPDQTYDAWSVTGVSAYCGGLWLAALQAASAMARELGDNASANYFWARYQKAKGVYDTLWNGSYFNYDNSGGSTSSSIHADQLAGQWYARACGLSPIVDEEKVRSTLEKIYNFNVLKVKGGSRGAVNGMLPDGRVDTSAMQSKEIWSGVTYALAGSMIQEGMLDMAFQTAAGIHEAAWSQEGLGYSFQTPECWTADDQYRSLCYMRPLAIWAMQWALSSPKLFKAETKLEPNEDQSLYSSTHHGQAGFSKVASILKLPKDESARSFLQVVYDFTCKRFPF</sequence>
<keyword evidence="1" id="KW-0472">Membrane</keyword>
<protein>
    <recommendedName>
        <fullName evidence="1">Non-lysosomal glucosylceramidase</fullName>
        <shortName evidence="1">NLGase</shortName>
        <ecNumber evidence="1">3.2.1.45</ecNumber>
    </recommendedName>
</protein>
<dbReference type="InterPro" id="IPR008928">
    <property type="entry name" value="6-hairpin_glycosidase_sf"/>
</dbReference>
<dbReference type="InterPro" id="IPR024462">
    <property type="entry name" value="GH116_N"/>
</dbReference>
<dbReference type="Gene3D" id="1.50.10.10">
    <property type="match status" value="1"/>
</dbReference>
<name>A0A8K0H7M0_9ROSA</name>
<dbReference type="GO" id="GO:0005975">
    <property type="term" value="P:carbohydrate metabolic process"/>
    <property type="evidence" value="ECO:0007669"/>
    <property type="project" value="InterPro"/>
</dbReference>
<evidence type="ECO:0000256" key="1">
    <source>
        <dbReference type="PIRNR" id="PIRNR028944"/>
    </source>
</evidence>
<gene>
    <name evidence="5" type="ORF">FNV43_RR12607</name>
</gene>
<comment type="caution">
    <text evidence="5">The sequence shown here is derived from an EMBL/GenBank/DDBJ whole genome shotgun (WGS) entry which is preliminary data.</text>
</comment>
<dbReference type="Pfam" id="PF12215">
    <property type="entry name" value="Glyco_hydr_116N"/>
    <property type="match status" value="1"/>
</dbReference>
<dbReference type="GO" id="GO:0008422">
    <property type="term" value="F:beta-glucosidase activity"/>
    <property type="evidence" value="ECO:0007669"/>
    <property type="project" value="TreeGrafter"/>
</dbReference>
<dbReference type="PANTHER" id="PTHR12654:SF25">
    <property type="entry name" value="NON-LYSOSOMAL GLUCOSYLCERAMIDASE"/>
    <property type="match status" value="1"/>
</dbReference>
<proteinExistence type="inferred from homology"/>
<reference evidence="5" key="1">
    <citation type="submission" date="2020-03" db="EMBL/GenBank/DDBJ databases">
        <title>A high-quality chromosome-level genome assembly of a woody plant with both climbing and erect habits, Rhamnella rubrinervis.</title>
        <authorList>
            <person name="Lu Z."/>
            <person name="Yang Y."/>
            <person name="Zhu X."/>
            <person name="Sun Y."/>
        </authorList>
    </citation>
    <scope>NUCLEOTIDE SEQUENCE</scope>
    <source>
        <strain evidence="5">BYM</strain>
        <tissue evidence="5">Leaf</tissue>
    </source>
</reference>
<accession>A0A8K0H7M0</accession>
<feature type="region of interest" description="Disordered" evidence="2">
    <location>
        <begin position="1"/>
        <end position="28"/>
    </location>
</feature>
<feature type="domain" description="Glycosyl-hydrolase family 116 catalytic region" evidence="3">
    <location>
        <begin position="522"/>
        <end position="882"/>
    </location>
</feature>
<dbReference type="FunFam" id="1.50.10.10:FF:000006">
    <property type="entry name" value="Non-lysosomal glucosylceramidase"/>
    <property type="match status" value="1"/>
</dbReference>
<dbReference type="SUPFAM" id="SSF48208">
    <property type="entry name" value="Six-hairpin glycosidases"/>
    <property type="match status" value="1"/>
</dbReference>
<dbReference type="Pfam" id="PF04685">
    <property type="entry name" value="DUF608"/>
    <property type="match status" value="1"/>
</dbReference>
<dbReference type="InterPro" id="IPR014551">
    <property type="entry name" value="B_Glucosidase_GBA2-typ"/>
</dbReference>
<dbReference type="GO" id="GO:0004348">
    <property type="term" value="F:glucosylceramidase activity"/>
    <property type="evidence" value="ECO:0007669"/>
    <property type="project" value="UniProtKB-EC"/>
</dbReference>
<dbReference type="EMBL" id="VOIH02000005">
    <property type="protein sequence ID" value="KAF3447421.1"/>
    <property type="molecule type" value="Genomic_DNA"/>
</dbReference>
<evidence type="ECO:0000256" key="2">
    <source>
        <dbReference type="SAM" id="MobiDB-lite"/>
    </source>
</evidence>
<dbReference type="GO" id="GO:0006680">
    <property type="term" value="P:glucosylceramide catabolic process"/>
    <property type="evidence" value="ECO:0007669"/>
    <property type="project" value="InterPro"/>
</dbReference>
<dbReference type="Proteomes" id="UP000796880">
    <property type="component" value="Unassembled WGS sequence"/>
</dbReference>
<keyword evidence="1" id="KW-0443">Lipid metabolism</keyword>
<dbReference type="InterPro" id="IPR012341">
    <property type="entry name" value="6hp_glycosidase-like_sf"/>
</dbReference>
<keyword evidence="6" id="KW-1185">Reference proteome</keyword>
<feature type="compositionally biased region" description="Basic and acidic residues" evidence="2">
    <location>
        <begin position="1"/>
        <end position="24"/>
    </location>
</feature>
<comment type="catalytic activity">
    <reaction evidence="1">
        <text>a beta-D-glucosyl-(1&lt;-&gt;1')-N-acylsphing-4-enine + H2O = an N-acylsphing-4-enine + D-glucose</text>
        <dbReference type="Rhea" id="RHEA:13269"/>
        <dbReference type="ChEBI" id="CHEBI:4167"/>
        <dbReference type="ChEBI" id="CHEBI:15377"/>
        <dbReference type="ChEBI" id="CHEBI:22801"/>
        <dbReference type="ChEBI" id="CHEBI:52639"/>
        <dbReference type="EC" id="3.2.1.45"/>
    </reaction>
</comment>
<comment type="similarity">
    <text evidence="1">Belongs to the non-lysosomal glucosylceramidase family.</text>
</comment>
<dbReference type="InterPro" id="IPR006775">
    <property type="entry name" value="GH116_catalytic"/>
</dbReference>
<dbReference type="EC" id="3.2.1.45" evidence="1"/>
<feature type="domain" description="Glycosyl-hydrolase family 116 N-terminal" evidence="4">
    <location>
        <begin position="92"/>
        <end position="409"/>
    </location>
</feature>
<keyword evidence="1" id="KW-0378">Hydrolase</keyword>
<evidence type="ECO:0000259" key="3">
    <source>
        <dbReference type="Pfam" id="PF04685"/>
    </source>
</evidence>
<dbReference type="PANTHER" id="PTHR12654">
    <property type="entry name" value="BILE ACID BETA-GLUCOSIDASE-RELATED"/>
    <property type="match status" value="1"/>
</dbReference>
<evidence type="ECO:0000259" key="4">
    <source>
        <dbReference type="Pfam" id="PF12215"/>
    </source>
</evidence>
<organism evidence="5 6">
    <name type="scientific">Rhamnella rubrinervis</name>
    <dbReference type="NCBI Taxonomy" id="2594499"/>
    <lineage>
        <taxon>Eukaryota</taxon>
        <taxon>Viridiplantae</taxon>
        <taxon>Streptophyta</taxon>
        <taxon>Embryophyta</taxon>
        <taxon>Tracheophyta</taxon>
        <taxon>Spermatophyta</taxon>
        <taxon>Magnoliopsida</taxon>
        <taxon>eudicotyledons</taxon>
        <taxon>Gunneridae</taxon>
        <taxon>Pentapetalae</taxon>
        <taxon>rosids</taxon>
        <taxon>fabids</taxon>
        <taxon>Rosales</taxon>
        <taxon>Rhamnaceae</taxon>
        <taxon>rhamnoid group</taxon>
        <taxon>Rhamneae</taxon>
        <taxon>Rhamnella</taxon>
    </lineage>
</organism>
<dbReference type="OrthoDB" id="730489at2759"/>
<dbReference type="AlphaFoldDB" id="A0A8K0H7M0"/>
<evidence type="ECO:0000313" key="6">
    <source>
        <dbReference type="Proteomes" id="UP000796880"/>
    </source>
</evidence>
<dbReference type="InterPro" id="IPR052566">
    <property type="entry name" value="Non-lysos_glucosylceramidase"/>
</dbReference>
<keyword evidence="1" id="KW-0326">Glycosidase</keyword>
<comment type="function">
    <text evidence="1">Non-lysosomal glucosylceramidase that catalyzes the hydrolysis of glucosylceramide (GlcCer) to free glucose and ceramide.</text>
</comment>
<dbReference type="GO" id="GO:0016020">
    <property type="term" value="C:membrane"/>
    <property type="evidence" value="ECO:0007669"/>
    <property type="project" value="InterPro"/>
</dbReference>
<evidence type="ECO:0000313" key="5">
    <source>
        <dbReference type="EMBL" id="KAF3447421.1"/>
    </source>
</evidence>
<dbReference type="PIRSF" id="PIRSF028944">
    <property type="entry name" value="Beta_gluc_GBA2"/>
    <property type="match status" value="1"/>
</dbReference>